<accession>A0A8C2N9W0</accession>
<dbReference type="AlphaFoldDB" id="A0A8C2N9W0"/>
<reference evidence="1" key="2">
    <citation type="submission" date="2025-08" db="UniProtKB">
        <authorList>
            <consortium name="Ensembl"/>
        </authorList>
    </citation>
    <scope>IDENTIFICATION</scope>
</reference>
<dbReference type="GO" id="GO:0005634">
    <property type="term" value="C:nucleus"/>
    <property type="evidence" value="ECO:0007669"/>
    <property type="project" value="TreeGrafter"/>
</dbReference>
<protein>
    <submittedName>
        <fullName evidence="1">Uncharacterized protein</fullName>
    </submittedName>
</protein>
<dbReference type="PANTHER" id="PTHR21563:SF3">
    <property type="entry name" value="ZINC FINGER C3H1 DOMAIN-CONTAINING PROTEIN"/>
    <property type="match status" value="1"/>
</dbReference>
<dbReference type="Gene3D" id="1.25.40.10">
    <property type="entry name" value="Tetratricopeptide repeat domain"/>
    <property type="match status" value="1"/>
</dbReference>
<dbReference type="InterPro" id="IPR011990">
    <property type="entry name" value="TPR-like_helical_dom_sf"/>
</dbReference>
<evidence type="ECO:0000313" key="1">
    <source>
        <dbReference type="Ensembl" id="ENSCHIP00010000593.1"/>
    </source>
</evidence>
<name>A0A8C2N9W0_CAPHI</name>
<dbReference type="PANTHER" id="PTHR21563">
    <property type="entry name" value="ZINC FINGER C3H1 DOMAIN-CONTAINING PROTEIN"/>
    <property type="match status" value="1"/>
</dbReference>
<dbReference type="Ensembl" id="ENSCHIT00010000858.1">
    <property type="protein sequence ID" value="ENSCHIP00010000593.1"/>
    <property type="gene ID" value="ENSCHIG00010000506.1"/>
</dbReference>
<dbReference type="InterPro" id="IPR039278">
    <property type="entry name" value="Red1"/>
</dbReference>
<sequence>MRSDIVQKIWMDYLVFANNRAAGSRNKVQEFRFFTDLVNRCLVTVPARYPIPFSSADYWSNYEFHNRVRWLSDIPSCLHSTYTFEFLILAMLLFISLNVLYRLLQHEWEESNVQILKLQAKMFTYNIPTCLATWKIAIAAEIVLKGQREVHRLYQRALQKLPLCASLWKDQLLFEASEGGKTDNLRKLVSKCQEIGVSLNELLNLNSYKTESKNH</sequence>
<reference evidence="1" key="1">
    <citation type="submission" date="2019-03" db="EMBL/GenBank/DDBJ databases">
        <title>Genome sequencing and reference-guided assembly of Black Bengal Goat (Capra hircus).</title>
        <authorList>
            <person name="Siddiki A.Z."/>
            <person name="Baten A."/>
            <person name="Billah M."/>
            <person name="Alam M.A.U."/>
            <person name="Shawrob K.S.M."/>
            <person name="Saha S."/>
            <person name="Chowdhury M."/>
            <person name="Rahman A.H."/>
            <person name="Stear M."/>
            <person name="Miah G."/>
            <person name="Das G.B."/>
            <person name="Hossain M.M."/>
            <person name="Kumkum M."/>
            <person name="Islam M.S."/>
            <person name="Mollah A.M."/>
            <person name="Ahsan A."/>
            <person name="Tusar F."/>
            <person name="Khan M.K.I."/>
        </authorList>
    </citation>
    <scope>NUCLEOTIDE SEQUENCE [LARGE SCALE GENOMIC DNA]</scope>
</reference>
<dbReference type="GO" id="GO:0000178">
    <property type="term" value="C:exosome (RNase complex)"/>
    <property type="evidence" value="ECO:0007669"/>
    <property type="project" value="TreeGrafter"/>
</dbReference>
<proteinExistence type="predicted"/>
<organism evidence="1">
    <name type="scientific">Capra hircus</name>
    <name type="common">Goat</name>
    <dbReference type="NCBI Taxonomy" id="9925"/>
    <lineage>
        <taxon>Eukaryota</taxon>
        <taxon>Metazoa</taxon>
        <taxon>Chordata</taxon>
        <taxon>Craniata</taxon>
        <taxon>Vertebrata</taxon>
        <taxon>Euteleostomi</taxon>
        <taxon>Mammalia</taxon>
        <taxon>Eutheria</taxon>
        <taxon>Laurasiatheria</taxon>
        <taxon>Artiodactyla</taxon>
        <taxon>Ruminantia</taxon>
        <taxon>Pecora</taxon>
        <taxon>Bovidae</taxon>
        <taxon>Caprinae</taxon>
        <taxon>Capra</taxon>
    </lineage>
</organism>